<comment type="caution">
    <text evidence="6">The sequence shown here is derived from an EMBL/GenBank/DDBJ whole genome shotgun (WGS) entry which is preliminary data.</text>
</comment>
<dbReference type="CDD" id="cd08414">
    <property type="entry name" value="PBP2_LTTR_aromatics_like"/>
    <property type="match status" value="1"/>
</dbReference>
<dbReference type="InterPro" id="IPR036390">
    <property type="entry name" value="WH_DNA-bd_sf"/>
</dbReference>
<dbReference type="GO" id="GO:0003700">
    <property type="term" value="F:DNA-binding transcription factor activity"/>
    <property type="evidence" value="ECO:0007669"/>
    <property type="project" value="InterPro"/>
</dbReference>
<dbReference type="InterPro" id="IPR036388">
    <property type="entry name" value="WH-like_DNA-bd_sf"/>
</dbReference>
<dbReference type="InterPro" id="IPR000847">
    <property type="entry name" value="LysR_HTH_N"/>
</dbReference>
<evidence type="ECO:0000256" key="1">
    <source>
        <dbReference type="ARBA" id="ARBA00009437"/>
    </source>
</evidence>
<dbReference type="PANTHER" id="PTHR30346:SF28">
    <property type="entry name" value="HTH-TYPE TRANSCRIPTIONAL REGULATOR CYNR"/>
    <property type="match status" value="1"/>
</dbReference>
<protein>
    <submittedName>
        <fullName evidence="6">DNA-binding transcriptional LysR family regulator</fullName>
    </submittedName>
</protein>
<evidence type="ECO:0000256" key="3">
    <source>
        <dbReference type="ARBA" id="ARBA00023125"/>
    </source>
</evidence>
<dbReference type="EMBL" id="JACICD010000006">
    <property type="protein sequence ID" value="MBB3772540.1"/>
    <property type="molecule type" value="Genomic_DNA"/>
</dbReference>
<name>A0A839ZCJ4_9HYPH</name>
<dbReference type="Pfam" id="PF00126">
    <property type="entry name" value="HTH_1"/>
    <property type="match status" value="1"/>
</dbReference>
<dbReference type="GO" id="GO:0003677">
    <property type="term" value="F:DNA binding"/>
    <property type="evidence" value="ECO:0007669"/>
    <property type="project" value="UniProtKB-KW"/>
</dbReference>
<evidence type="ECO:0000256" key="2">
    <source>
        <dbReference type="ARBA" id="ARBA00023015"/>
    </source>
</evidence>
<evidence type="ECO:0000313" key="6">
    <source>
        <dbReference type="EMBL" id="MBB3772540.1"/>
    </source>
</evidence>
<accession>A0A839ZCJ4</accession>
<dbReference type="FunFam" id="1.10.10.10:FF:000001">
    <property type="entry name" value="LysR family transcriptional regulator"/>
    <property type="match status" value="1"/>
</dbReference>
<dbReference type="RefSeq" id="WP_183190711.1">
    <property type="nucleotide sequence ID" value="NZ_JACICD010000006.1"/>
</dbReference>
<evidence type="ECO:0000259" key="5">
    <source>
        <dbReference type="PROSITE" id="PS50931"/>
    </source>
</evidence>
<keyword evidence="2" id="KW-0805">Transcription regulation</keyword>
<evidence type="ECO:0000256" key="4">
    <source>
        <dbReference type="ARBA" id="ARBA00023163"/>
    </source>
</evidence>
<dbReference type="Proteomes" id="UP000533469">
    <property type="component" value="Unassembled WGS sequence"/>
</dbReference>
<dbReference type="GO" id="GO:0032993">
    <property type="term" value="C:protein-DNA complex"/>
    <property type="evidence" value="ECO:0007669"/>
    <property type="project" value="TreeGrafter"/>
</dbReference>
<evidence type="ECO:0000313" key="7">
    <source>
        <dbReference type="Proteomes" id="UP000533469"/>
    </source>
</evidence>
<reference evidence="6 7" key="1">
    <citation type="submission" date="2020-08" db="EMBL/GenBank/DDBJ databases">
        <title>Genomic Encyclopedia of Type Strains, Phase IV (KMG-IV): sequencing the most valuable type-strain genomes for metagenomic binning, comparative biology and taxonomic classification.</title>
        <authorList>
            <person name="Goeker M."/>
        </authorList>
    </citation>
    <scope>NUCLEOTIDE SEQUENCE [LARGE SCALE GENOMIC DNA]</scope>
    <source>
        <strain evidence="6 7">DSM 5895</strain>
    </source>
</reference>
<proteinExistence type="inferred from homology"/>
<keyword evidence="4" id="KW-0804">Transcription</keyword>
<dbReference type="SUPFAM" id="SSF53850">
    <property type="entry name" value="Periplasmic binding protein-like II"/>
    <property type="match status" value="1"/>
</dbReference>
<dbReference type="Gene3D" id="3.40.190.10">
    <property type="entry name" value="Periplasmic binding protein-like II"/>
    <property type="match status" value="2"/>
</dbReference>
<dbReference type="PROSITE" id="PS50931">
    <property type="entry name" value="HTH_LYSR"/>
    <property type="match status" value="1"/>
</dbReference>
<dbReference type="PRINTS" id="PR00039">
    <property type="entry name" value="HTHLYSR"/>
</dbReference>
<keyword evidence="3 6" id="KW-0238">DNA-binding</keyword>
<dbReference type="SUPFAM" id="SSF46785">
    <property type="entry name" value="Winged helix' DNA-binding domain"/>
    <property type="match status" value="1"/>
</dbReference>
<dbReference type="PANTHER" id="PTHR30346">
    <property type="entry name" value="TRANSCRIPTIONAL DUAL REGULATOR HCAR-RELATED"/>
    <property type="match status" value="1"/>
</dbReference>
<dbReference type="Pfam" id="PF03466">
    <property type="entry name" value="LysR_substrate"/>
    <property type="match status" value="1"/>
</dbReference>
<keyword evidence="7" id="KW-1185">Reference proteome</keyword>
<dbReference type="AlphaFoldDB" id="A0A839ZCJ4"/>
<dbReference type="InterPro" id="IPR005119">
    <property type="entry name" value="LysR_subst-bd"/>
</dbReference>
<sequence>MKRVAGPKVADTFEIRHLRYFVVLAEEQNFARAAERLGIAQPGLSQQIMKLESIVKTPLLDRTQRLMKLTLAGEVFLEEARKTLNAAESALVAVTKAGRGETGRISIGYVASVAYAGVLTRSIASFRKAHPDVELQLVEMEMGEQLSRISEGRLDFGFIRPPTPLPPNVVTRVILQERLVVALPDDDALAGTGAVDLADLADREFITPRQAPDVGFRRNTTTACEEAGISPVIRPIGRDFTTIASMVAVGLGIALVPKSLDCLRLPGVRYRNIRGIHTTSELAIAHRKSELSAAVRAFITHNRSAAFPADAWD</sequence>
<feature type="domain" description="HTH lysR-type" evidence="5">
    <location>
        <begin position="13"/>
        <end position="70"/>
    </location>
</feature>
<comment type="similarity">
    <text evidence="1">Belongs to the LysR transcriptional regulatory family.</text>
</comment>
<dbReference type="Gene3D" id="1.10.10.10">
    <property type="entry name" value="Winged helix-like DNA-binding domain superfamily/Winged helix DNA-binding domain"/>
    <property type="match status" value="1"/>
</dbReference>
<gene>
    <name evidence="6" type="ORF">FHS55_003161</name>
</gene>
<organism evidence="6 7">
    <name type="scientific">Ancylobacter tetraedralis</name>
    <dbReference type="NCBI Taxonomy" id="217068"/>
    <lineage>
        <taxon>Bacteria</taxon>
        <taxon>Pseudomonadati</taxon>
        <taxon>Pseudomonadota</taxon>
        <taxon>Alphaproteobacteria</taxon>
        <taxon>Hyphomicrobiales</taxon>
        <taxon>Xanthobacteraceae</taxon>
        <taxon>Ancylobacter</taxon>
    </lineage>
</organism>